<evidence type="ECO:0000313" key="2">
    <source>
        <dbReference type="EMBL" id="TWH83483.1"/>
    </source>
</evidence>
<gene>
    <name evidence="2" type="ORF">LY60_00090</name>
</gene>
<feature type="domain" description="Peptidase C39-like" evidence="1">
    <location>
        <begin position="158"/>
        <end position="292"/>
    </location>
</feature>
<accession>A0A562JKJ7</accession>
<keyword evidence="3" id="KW-1185">Reference proteome</keyword>
<reference evidence="2 3" key="1">
    <citation type="submission" date="2019-07" db="EMBL/GenBank/DDBJ databases">
        <title>Genomic Encyclopedia of Type Strains, Phase I: the one thousand microbial genomes (KMG-I) project.</title>
        <authorList>
            <person name="Kyrpides N."/>
        </authorList>
    </citation>
    <scope>NUCLEOTIDE SEQUENCE [LARGE SCALE GENOMIC DNA]</scope>
    <source>
        <strain evidence="2 3">DSM 13558</strain>
    </source>
</reference>
<dbReference type="Proteomes" id="UP000315343">
    <property type="component" value="Unassembled WGS sequence"/>
</dbReference>
<sequence length="323" mass="36533">MDWICENKKLSNNELTGLELEGDFLRLKKDMDEGFLVTPIIETEKFSEITPSWNSRTDENSFVEVFIQVRVENQWTDFVSYGVWSTDGFNKGIKEHGNHELIRVTEDRIFIKDNKLADAVRMKAVLTGKNPKLKLIAFSTDSGEDEELEGNCYRIIENVPTISQLASCHKDSHSICSPTSLTMTLKFHGKNLSLDEVTKGTFDTGSELYGNWPQNTAYAGEQGMRAYTKKCKSINPVKNLIAKGIPVVASVVSKNKEQLDGAISAFPSGHLMVVVGFQNVCGTEYIVVNDPAANSDEEVRKMYNLDQWVKVWRHYIYLIKNEE</sequence>
<dbReference type="EMBL" id="VLKH01000001">
    <property type="protein sequence ID" value="TWH83483.1"/>
    <property type="molecule type" value="Genomic_DNA"/>
</dbReference>
<evidence type="ECO:0000259" key="1">
    <source>
        <dbReference type="Pfam" id="PF13529"/>
    </source>
</evidence>
<dbReference type="Gene3D" id="3.90.70.10">
    <property type="entry name" value="Cysteine proteinases"/>
    <property type="match status" value="1"/>
</dbReference>
<dbReference type="RefSeq" id="WP_170226055.1">
    <property type="nucleotide sequence ID" value="NZ_VLKH01000001.1"/>
</dbReference>
<name>A0A562JKJ7_9FIRM</name>
<protein>
    <submittedName>
        <fullName evidence="2">Uncharacterized protein YvpB</fullName>
    </submittedName>
</protein>
<comment type="caution">
    <text evidence="2">The sequence shown here is derived from an EMBL/GenBank/DDBJ whole genome shotgun (WGS) entry which is preliminary data.</text>
</comment>
<organism evidence="2 3">
    <name type="scientific">Sedimentibacter saalensis</name>
    <dbReference type="NCBI Taxonomy" id="130788"/>
    <lineage>
        <taxon>Bacteria</taxon>
        <taxon>Bacillati</taxon>
        <taxon>Bacillota</taxon>
        <taxon>Tissierellia</taxon>
        <taxon>Sedimentibacter</taxon>
    </lineage>
</organism>
<proteinExistence type="predicted"/>
<dbReference type="InterPro" id="IPR039564">
    <property type="entry name" value="Peptidase_C39-like"/>
</dbReference>
<dbReference type="AlphaFoldDB" id="A0A562JKJ7"/>
<evidence type="ECO:0000313" key="3">
    <source>
        <dbReference type="Proteomes" id="UP000315343"/>
    </source>
</evidence>
<dbReference type="Pfam" id="PF13529">
    <property type="entry name" value="Peptidase_C39_2"/>
    <property type="match status" value="1"/>
</dbReference>